<dbReference type="AlphaFoldDB" id="A0A1I8AJT5"/>
<sequence length="180" mass="21296">MEKFLSVEAILFHHLDLLFERCDRRFFVVSVLEKLGGPFTHHRSKLLRLSLSLSKENALRITTQVSLPYAIIKRPSRDVDDKQQLCLQTNAHKACHYALWSEEIPVELRHIYGNGNNRGNHYFWKSQLSAPLYIAFAVEEERKFPIGWLSCTYPFEDRLEADYWKIPFDVVWQPEEQNCR</sequence>
<proteinExistence type="predicted"/>
<organism evidence="1 2">
    <name type="scientific">Steinernema glaseri</name>
    <dbReference type="NCBI Taxonomy" id="37863"/>
    <lineage>
        <taxon>Eukaryota</taxon>
        <taxon>Metazoa</taxon>
        <taxon>Ecdysozoa</taxon>
        <taxon>Nematoda</taxon>
        <taxon>Chromadorea</taxon>
        <taxon>Rhabditida</taxon>
        <taxon>Tylenchina</taxon>
        <taxon>Panagrolaimomorpha</taxon>
        <taxon>Strongyloidoidea</taxon>
        <taxon>Steinernematidae</taxon>
        <taxon>Steinernema</taxon>
    </lineage>
</organism>
<evidence type="ECO:0000313" key="1">
    <source>
        <dbReference type="Proteomes" id="UP000095287"/>
    </source>
</evidence>
<dbReference type="Proteomes" id="UP000095287">
    <property type="component" value="Unplaced"/>
</dbReference>
<evidence type="ECO:0000313" key="2">
    <source>
        <dbReference type="WBParaSite" id="L893_g652.t1"/>
    </source>
</evidence>
<dbReference type="WBParaSite" id="L893_g652.t1">
    <property type="protein sequence ID" value="L893_g652.t1"/>
    <property type="gene ID" value="L893_g652"/>
</dbReference>
<name>A0A1I8AJT5_9BILA</name>
<keyword evidence="1" id="KW-1185">Reference proteome</keyword>
<accession>A0A1I8AJT5</accession>
<reference evidence="2" key="1">
    <citation type="submission" date="2016-11" db="UniProtKB">
        <authorList>
            <consortium name="WormBaseParasite"/>
        </authorList>
    </citation>
    <scope>IDENTIFICATION</scope>
</reference>
<protein>
    <submittedName>
        <fullName evidence="2">DUF4433 domain-containing protein</fullName>
    </submittedName>
</protein>